<accession>A0A915IX71</accession>
<dbReference type="Proteomes" id="UP000887565">
    <property type="component" value="Unplaced"/>
</dbReference>
<reference evidence="2" key="1">
    <citation type="submission" date="2022-11" db="UniProtKB">
        <authorList>
            <consortium name="WormBaseParasite"/>
        </authorList>
    </citation>
    <scope>IDENTIFICATION</scope>
</reference>
<dbReference type="AlphaFoldDB" id="A0A915IX71"/>
<organism evidence="1 2">
    <name type="scientific">Romanomermis culicivorax</name>
    <name type="common">Nematode worm</name>
    <dbReference type="NCBI Taxonomy" id="13658"/>
    <lineage>
        <taxon>Eukaryota</taxon>
        <taxon>Metazoa</taxon>
        <taxon>Ecdysozoa</taxon>
        <taxon>Nematoda</taxon>
        <taxon>Enoplea</taxon>
        <taxon>Dorylaimia</taxon>
        <taxon>Mermithida</taxon>
        <taxon>Mermithoidea</taxon>
        <taxon>Mermithidae</taxon>
        <taxon>Romanomermis</taxon>
    </lineage>
</organism>
<evidence type="ECO:0000313" key="2">
    <source>
        <dbReference type="WBParaSite" id="nRc.2.0.1.t18423-RA"/>
    </source>
</evidence>
<protein>
    <submittedName>
        <fullName evidence="2">Uncharacterized protein</fullName>
    </submittedName>
</protein>
<keyword evidence="1" id="KW-1185">Reference proteome</keyword>
<dbReference type="WBParaSite" id="nRc.2.0.1.t18423-RA">
    <property type="protein sequence ID" value="nRc.2.0.1.t18423-RA"/>
    <property type="gene ID" value="nRc.2.0.1.g18423"/>
</dbReference>
<name>A0A915IX71_ROMCU</name>
<evidence type="ECO:0000313" key="1">
    <source>
        <dbReference type="Proteomes" id="UP000887565"/>
    </source>
</evidence>
<sequence length="649" mass="76519">MDQSTGFLPQHSFLSNFEGFRTNFENSIKEQVTGNVDYLCLCYILLGYFSTMQKDQVYDQVVRVHVQILHVLIAGHHDRFFLLFITKTLITGRLNGRLFNFHLNQDVPKFNHRNLFLEDAEFLVNLLRRNDPTMDWKKCAEWLLNVRNRCLFVELNKEMKIKARFYRITQMFQERQSGEMKWRELKTTSCDLITLFQKELDYTNFDKKITKIYKILHEAFLRNSEDEVNGLKFHVAKKNLLPFIYGALKFTIVPYFPMKILPIHIGPNMDKLALLPHQREQWTVRRNPIPVILDVYQTVEEQFENEEYAETFDLPVGFACGAKKTLVCSLTLQEMNENIKISRNYVEIPANNGLLDLLIKLSSFDRDHFHQSIEHYRRELLLQLDRINTFLSHKHRMKTFRHFIFASLMTLGEEYTVYKLKRSFSLAVDVFLIKSRSDGIIIQLSHNSLDEPTATALEKCITDTGLQKFLVLSLNDRAYSYSIQGEATLNPTMGMVVSEYQQQEMSPPFLEPSVWTEVNRLFDGNWFMKMLIYPRDRRFQMSQWVEELYVHSMVPENQHQYLAQVKGLIAEKQVFQPYSTDFLGLRIEKYRTRNGIRVNIPFSIGVSMKTFHILLDTNLMITRDQSSPMSKLKTFFKKELSHSIKKLIV</sequence>
<proteinExistence type="predicted"/>